<comment type="caution">
    <text evidence="3">The sequence shown here is derived from an EMBL/GenBank/DDBJ whole genome shotgun (WGS) entry which is preliminary data.</text>
</comment>
<keyword evidence="2" id="KW-0732">Signal</keyword>
<feature type="signal peptide" evidence="2">
    <location>
        <begin position="1"/>
        <end position="21"/>
    </location>
</feature>
<evidence type="ECO:0000256" key="1">
    <source>
        <dbReference type="SAM" id="MobiDB-lite"/>
    </source>
</evidence>
<evidence type="ECO:0000256" key="2">
    <source>
        <dbReference type="SAM" id="SignalP"/>
    </source>
</evidence>
<accession>A0A8J2J5E3</accession>
<feature type="chain" id="PRO_5035329019" evidence="2">
    <location>
        <begin position="22"/>
        <end position="86"/>
    </location>
</feature>
<protein>
    <submittedName>
        <fullName evidence="3">Uncharacterized protein</fullName>
    </submittedName>
</protein>
<keyword evidence="4" id="KW-1185">Reference proteome</keyword>
<name>A0A8J2J5E3_9HEXA</name>
<dbReference type="Proteomes" id="UP000708208">
    <property type="component" value="Unassembled WGS sequence"/>
</dbReference>
<proteinExistence type="predicted"/>
<gene>
    <name evidence="3" type="ORF">AFUS01_LOCUS760</name>
</gene>
<evidence type="ECO:0000313" key="3">
    <source>
        <dbReference type="EMBL" id="CAG7651360.1"/>
    </source>
</evidence>
<dbReference type="EMBL" id="CAJVCH010004020">
    <property type="protein sequence ID" value="CAG7651360.1"/>
    <property type="molecule type" value="Genomic_DNA"/>
</dbReference>
<organism evidence="3 4">
    <name type="scientific">Allacma fusca</name>
    <dbReference type="NCBI Taxonomy" id="39272"/>
    <lineage>
        <taxon>Eukaryota</taxon>
        <taxon>Metazoa</taxon>
        <taxon>Ecdysozoa</taxon>
        <taxon>Arthropoda</taxon>
        <taxon>Hexapoda</taxon>
        <taxon>Collembola</taxon>
        <taxon>Symphypleona</taxon>
        <taxon>Sminthuridae</taxon>
        <taxon>Allacma</taxon>
    </lineage>
</organism>
<dbReference type="AlphaFoldDB" id="A0A8J2J5E3"/>
<evidence type="ECO:0000313" key="4">
    <source>
        <dbReference type="Proteomes" id="UP000708208"/>
    </source>
</evidence>
<sequence length="86" mass="9168">MKFLIVIVVLALVLCSIGTLAETVKAVKKAEEKDLNVESQAKGSRDGRQFGRPGRPGGPFRPGRPGGPFRPGRPGGPFRPGRPIYG</sequence>
<feature type="region of interest" description="Disordered" evidence="1">
    <location>
        <begin position="31"/>
        <end position="86"/>
    </location>
</feature>
<reference evidence="3" key="1">
    <citation type="submission" date="2021-06" db="EMBL/GenBank/DDBJ databases">
        <authorList>
            <person name="Hodson N. C."/>
            <person name="Mongue J. A."/>
            <person name="Jaron S. K."/>
        </authorList>
    </citation>
    <scope>NUCLEOTIDE SEQUENCE</scope>
</reference>